<dbReference type="EMBL" id="JAAAMJ010000006">
    <property type="protein sequence ID" value="NDV87041.1"/>
    <property type="molecule type" value="Genomic_DNA"/>
</dbReference>
<comment type="caution">
    <text evidence="2">The sequence shown here is derived from an EMBL/GenBank/DDBJ whole genome shotgun (WGS) entry which is preliminary data.</text>
</comment>
<organism evidence="2 3">
    <name type="scientific">Aurantimonas aggregata</name>
    <dbReference type="NCBI Taxonomy" id="2047720"/>
    <lineage>
        <taxon>Bacteria</taxon>
        <taxon>Pseudomonadati</taxon>
        <taxon>Pseudomonadota</taxon>
        <taxon>Alphaproteobacteria</taxon>
        <taxon>Hyphomicrobiales</taxon>
        <taxon>Aurantimonadaceae</taxon>
        <taxon>Aurantimonas</taxon>
    </lineage>
</organism>
<name>A0A6L9MH75_9HYPH</name>
<evidence type="ECO:0000256" key="1">
    <source>
        <dbReference type="SAM" id="MobiDB-lite"/>
    </source>
</evidence>
<sequence length="207" mass="22969">MDEQVIDKATLVNRALIKLGQAATFSIDDENHISGKVDAVWPDLVAHCFGLHDWTFCRATYRLTRIELEPENGWCYRFGLPGNRIGEPLKILSDPRRDAPLREFSIEGGELFADVLDVWARCKVEVNPAIWDPAFRAAFTTALAGALAVPIQSDQDLEATYWQQAFGTSSQGGTGGLFGRLISQNVASDPPDSANRWRDPLTDARYS</sequence>
<protein>
    <submittedName>
        <fullName evidence="2">Uncharacterized protein</fullName>
    </submittedName>
</protein>
<dbReference type="Proteomes" id="UP000476332">
    <property type="component" value="Unassembled WGS sequence"/>
</dbReference>
<proteinExistence type="predicted"/>
<dbReference type="AlphaFoldDB" id="A0A6L9MH75"/>
<keyword evidence="3" id="KW-1185">Reference proteome</keyword>
<evidence type="ECO:0000313" key="3">
    <source>
        <dbReference type="Proteomes" id="UP000476332"/>
    </source>
</evidence>
<evidence type="ECO:0000313" key="2">
    <source>
        <dbReference type="EMBL" id="NDV87041.1"/>
    </source>
</evidence>
<reference evidence="2 3" key="1">
    <citation type="submission" date="2020-01" db="EMBL/GenBank/DDBJ databases">
        <title>Genomes of bacteria type strains.</title>
        <authorList>
            <person name="Chen J."/>
            <person name="Zhu S."/>
            <person name="Chen J."/>
        </authorList>
    </citation>
    <scope>NUCLEOTIDE SEQUENCE [LARGE SCALE GENOMIC DNA]</scope>
    <source>
        <strain evidence="2 3">KCTC 52919</strain>
    </source>
</reference>
<accession>A0A6L9MH75</accession>
<gene>
    <name evidence="2" type="ORF">GTW51_10040</name>
</gene>
<feature type="compositionally biased region" description="Basic and acidic residues" evidence="1">
    <location>
        <begin position="195"/>
        <end position="207"/>
    </location>
</feature>
<feature type="region of interest" description="Disordered" evidence="1">
    <location>
        <begin position="188"/>
        <end position="207"/>
    </location>
</feature>
<dbReference type="RefSeq" id="WP_163043798.1">
    <property type="nucleotide sequence ID" value="NZ_JAAAMJ010000006.1"/>
</dbReference>